<dbReference type="RefSeq" id="WP_118221771.1">
    <property type="nucleotide sequence ID" value="NZ_JADNIJ010000006.1"/>
</dbReference>
<dbReference type="PANTHER" id="PTHR34142:SF1">
    <property type="entry name" value="GLYCOSIDE HYDROLASE FAMILY 5 DOMAIN-CONTAINING PROTEIN"/>
    <property type="match status" value="1"/>
</dbReference>
<dbReference type="InterPro" id="IPR001547">
    <property type="entry name" value="Glyco_hydro_5"/>
</dbReference>
<dbReference type="SUPFAM" id="SSF51445">
    <property type="entry name" value="(Trans)glycosidases"/>
    <property type="match status" value="1"/>
</dbReference>
<feature type="signal peptide" evidence="4">
    <location>
        <begin position="1"/>
        <end position="22"/>
    </location>
</feature>
<dbReference type="AlphaFoldDB" id="A0A414LCZ3"/>
<reference evidence="6 7" key="1">
    <citation type="submission" date="2018-08" db="EMBL/GenBank/DDBJ databases">
        <title>A genome reference for cultivated species of the human gut microbiota.</title>
        <authorList>
            <person name="Zou Y."/>
            <person name="Xue W."/>
            <person name="Luo G."/>
        </authorList>
    </citation>
    <scope>NUCLEOTIDE SEQUENCE [LARGE SCALE GENOMIC DNA]</scope>
    <source>
        <strain evidence="6 7">AM27-17</strain>
    </source>
</reference>
<accession>A0A414LCZ3</accession>
<evidence type="ECO:0000313" key="6">
    <source>
        <dbReference type="EMBL" id="RHE92418.1"/>
    </source>
</evidence>
<dbReference type="PANTHER" id="PTHR34142">
    <property type="entry name" value="ENDO-BETA-1,4-GLUCANASE A"/>
    <property type="match status" value="1"/>
</dbReference>
<evidence type="ECO:0000256" key="4">
    <source>
        <dbReference type="SAM" id="SignalP"/>
    </source>
</evidence>
<proteinExistence type="inferred from homology"/>
<dbReference type="GO" id="GO:0004553">
    <property type="term" value="F:hydrolase activity, hydrolyzing O-glycosyl compounds"/>
    <property type="evidence" value="ECO:0007669"/>
    <property type="project" value="InterPro"/>
</dbReference>
<gene>
    <name evidence="6" type="ORF">DW712_09025</name>
</gene>
<protein>
    <submittedName>
        <fullName evidence="6">Glycoside hydrolase family 5 protein</fullName>
    </submittedName>
</protein>
<feature type="domain" description="Glycoside hydrolase family 5" evidence="5">
    <location>
        <begin position="50"/>
        <end position="312"/>
    </location>
</feature>
<organism evidence="6 7">
    <name type="scientific">Bacteroides intestinalis</name>
    <dbReference type="NCBI Taxonomy" id="329854"/>
    <lineage>
        <taxon>Bacteria</taxon>
        <taxon>Pseudomonadati</taxon>
        <taxon>Bacteroidota</taxon>
        <taxon>Bacteroidia</taxon>
        <taxon>Bacteroidales</taxon>
        <taxon>Bacteroidaceae</taxon>
        <taxon>Bacteroides</taxon>
    </lineage>
</organism>
<comment type="caution">
    <text evidence="6">The sequence shown here is derived from an EMBL/GenBank/DDBJ whole genome shotgun (WGS) entry which is preliminary data.</text>
</comment>
<evidence type="ECO:0000256" key="2">
    <source>
        <dbReference type="ARBA" id="ARBA00023295"/>
    </source>
</evidence>
<evidence type="ECO:0000313" key="7">
    <source>
        <dbReference type="Proteomes" id="UP000285650"/>
    </source>
</evidence>
<name>A0A414LCZ3_9BACE</name>
<keyword evidence="1 3" id="KW-0378">Hydrolase</keyword>
<dbReference type="Proteomes" id="UP000285650">
    <property type="component" value="Unassembled WGS sequence"/>
</dbReference>
<comment type="similarity">
    <text evidence="3">Belongs to the glycosyl hydrolase 5 (cellulase A) family.</text>
</comment>
<evidence type="ECO:0000256" key="1">
    <source>
        <dbReference type="ARBA" id="ARBA00022801"/>
    </source>
</evidence>
<evidence type="ECO:0000259" key="5">
    <source>
        <dbReference type="Pfam" id="PF00150"/>
    </source>
</evidence>
<evidence type="ECO:0000256" key="3">
    <source>
        <dbReference type="RuleBase" id="RU361153"/>
    </source>
</evidence>
<dbReference type="Pfam" id="PF00150">
    <property type="entry name" value="Cellulase"/>
    <property type="match status" value="1"/>
</dbReference>
<dbReference type="InterPro" id="IPR017853">
    <property type="entry name" value="GH"/>
</dbReference>
<keyword evidence="4" id="KW-0732">Signal</keyword>
<dbReference type="EMBL" id="QSKV01000005">
    <property type="protein sequence ID" value="RHE92418.1"/>
    <property type="molecule type" value="Genomic_DNA"/>
</dbReference>
<dbReference type="Gene3D" id="3.20.20.80">
    <property type="entry name" value="Glycosidases"/>
    <property type="match status" value="1"/>
</dbReference>
<keyword evidence="2 3" id="KW-0326">Glycosidase</keyword>
<feature type="chain" id="PRO_5019283847" evidence="4">
    <location>
        <begin position="23"/>
        <end position="345"/>
    </location>
</feature>
<sequence>MKNIYYILILCCLCLFSCDSHPDTKSSLPFGVNLAGAEFFHKKMDGVGQFGIDYHYPTTREFDYWKSKGLTLIRLPFKWERIQRELYGELNREEIDYIKYLLDEAGSRDMKILIDMHNYGRRKDNGKDRIIGDSVSIDHFASVWKQIAGELKEHSALYGYGLINEPHDMLDSVPWFKIAQAAIEEIRKVDLKTAIVVGGNHWSSAARWQEISDDLKHLHDPSDNLIFEGHCYFDEDGSGIYRRSYDEEKAYPTIGIDRTRPFVEWLKTNNLRGFIGEYGVPGDDERWLVCLDNFLDYLSKENINGTYWAAGAQWNKYILSIHPDDNYQTDKIQLGVLTKYLETKN</sequence>
<dbReference type="GO" id="GO:0009251">
    <property type="term" value="P:glucan catabolic process"/>
    <property type="evidence" value="ECO:0007669"/>
    <property type="project" value="TreeGrafter"/>
</dbReference>